<dbReference type="RefSeq" id="XP_066720544.1">
    <property type="nucleotide sequence ID" value="XM_066852403.1"/>
</dbReference>
<evidence type="ECO:0000313" key="3">
    <source>
        <dbReference type="Proteomes" id="UP001480595"/>
    </source>
</evidence>
<evidence type="ECO:0000256" key="1">
    <source>
        <dbReference type="SAM" id="MobiDB-lite"/>
    </source>
</evidence>
<comment type="caution">
    <text evidence="2">The sequence shown here is derived from an EMBL/GenBank/DDBJ whole genome shotgun (WGS) entry which is preliminary data.</text>
</comment>
<feature type="region of interest" description="Disordered" evidence="1">
    <location>
        <begin position="1"/>
        <end position="91"/>
    </location>
</feature>
<dbReference type="Proteomes" id="UP001480595">
    <property type="component" value="Unassembled WGS sequence"/>
</dbReference>
<reference evidence="2 3" key="1">
    <citation type="submission" date="2023-01" db="EMBL/GenBank/DDBJ databases">
        <title>Analysis of 21 Apiospora genomes using comparative genomics revels a genus with tremendous synthesis potential of carbohydrate active enzymes and secondary metabolites.</title>
        <authorList>
            <person name="Sorensen T."/>
        </authorList>
    </citation>
    <scope>NUCLEOTIDE SEQUENCE [LARGE SCALE GENOMIC DNA]</scope>
    <source>
        <strain evidence="2 3">CBS 135458</strain>
    </source>
</reference>
<feature type="compositionally biased region" description="Basic and acidic residues" evidence="1">
    <location>
        <begin position="1"/>
        <end position="13"/>
    </location>
</feature>
<evidence type="ECO:0000313" key="2">
    <source>
        <dbReference type="EMBL" id="KAK8086020.1"/>
    </source>
</evidence>
<accession>A0ABR1WR74</accession>
<dbReference type="GeneID" id="92085466"/>
<gene>
    <name evidence="2" type="ORF">PG994_000994</name>
</gene>
<dbReference type="EMBL" id="JAQQWL010000002">
    <property type="protein sequence ID" value="KAK8086020.1"/>
    <property type="molecule type" value="Genomic_DNA"/>
</dbReference>
<feature type="compositionally biased region" description="Acidic residues" evidence="1">
    <location>
        <begin position="32"/>
        <end position="47"/>
    </location>
</feature>
<protein>
    <submittedName>
        <fullName evidence="2">Uncharacterized protein</fullName>
    </submittedName>
</protein>
<organism evidence="2 3">
    <name type="scientific">Apiospora phragmitis</name>
    <dbReference type="NCBI Taxonomy" id="2905665"/>
    <lineage>
        <taxon>Eukaryota</taxon>
        <taxon>Fungi</taxon>
        <taxon>Dikarya</taxon>
        <taxon>Ascomycota</taxon>
        <taxon>Pezizomycotina</taxon>
        <taxon>Sordariomycetes</taxon>
        <taxon>Xylariomycetidae</taxon>
        <taxon>Amphisphaeriales</taxon>
        <taxon>Apiosporaceae</taxon>
        <taxon>Apiospora</taxon>
    </lineage>
</organism>
<proteinExistence type="predicted"/>
<name>A0ABR1WR74_9PEZI</name>
<sequence>MHPDEVDAHEGFQKIDPSSPLLPWQQQRDGGAADDSDEKDDDVEDDPVVFPLETPCIKDGRDSDDEDDPPWTNWELHEDRALDSSDSSSYS</sequence>
<keyword evidence="3" id="KW-1185">Reference proteome</keyword>